<evidence type="ECO:0000256" key="5">
    <source>
        <dbReference type="ARBA" id="ARBA00023136"/>
    </source>
</evidence>
<dbReference type="InterPro" id="IPR038766">
    <property type="entry name" value="Membrane_comp_ABC_pdt"/>
</dbReference>
<dbReference type="Pfam" id="PF12704">
    <property type="entry name" value="MacB_PCD"/>
    <property type="match status" value="1"/>
</dbReference>
<organism evidence="9 10">
    <name type="scientific">Aestuariirhabdus litorea</name>
    <dbReference type="NCBI Taxonomy" id="2528527"/>
    <lineage>
        <taxon>Bacteria</taxon>
        <taxon>Pseudomonadati</taxon>
        <taxon>Pseudomonadota</taxon>
        <taxon>Gammaproteobacteria</taxon>
        <taxon>Oceanospirillales</taxon>
        <taxon>Aestuariirhabdaceae</taxon>
        <taxon>Aestuariirhabdus</taxon>
    </lineage>
</organism>
<protein>
    <submittedName>
        <fullName evidence="9">Uncharacterized protein</fullName>
    </submittedName>
</protein>
<keyword evidence="3 6" id="KW-0812">Transmembrane</keyword>
<feature type="transmembrane region" description="Helical" evidence="6">
    <location>
        <begin position="394"/>
        <end position="412"/>
    </location>
</feature>
<name>A0A3P3VQL7_9GAMM</name>
<keyword evidence="2" id="KW-1003">Cell membrane</keyword>
<feature type="transmembrane region" description="Helical" evidence="6">
    <location>
        <begin position="752"/>
        <end position="781"/>
    </location>
</feature>
<evidence type="ECO:0000256" key="6">
    <source>
        <dbReference type="SAM" id="Phobius"/>
    </source>
</evidence>
<feature type="transmembrane region" description="Helical" evidence="6">
    <location>
        <begin position="709"/>
        <end position="731"/>
    </location>
</feature>
<feature type="domain" description="ABC3 transporter permease C-terminal" evidence="7">
    <location>
        <begin position="255"/>
        <end position="368"/>
    </location>
</feature>
<evidence type="ECO:0000256" key="1">
    <source>
        <dbReference type="ARBA" id="ARBA00004651"/>
    </source>
</evidence>
<proteinExistence type="predicted"/>
<sequence length="835" mass="90900">MKLPLPLKAMIGHYRNHPWQLLLMWVGIAVGVATIIAVELLNDSARRSIIQTQQALYPGATHLLEGDPVTLEGFYRRLLREVPGVRAMPILSVPLSDPATGQRIELWGIDPFSLSGFSLPVGQPSGEGIRSQELIRYPNGLYLSANAARALQWSSSQERVLLGPRGEHRLRLLGTLPPSQGGDASSAPLAIMDIGPAMEIFKETPELSQVWLKLGPKEQQALRALLPADLNLASLADQTQQLLQMRNAFELSLNALSAMALLMGLFLVYNSSHFGFLQRQPLLAQLRALGVSNREISHYLVVEYALLSATASVFAVPLGWLLALQLGALMDSGLMASDTSISLVGGNLPLALGIGCGASFGACLIPFLSSPGASPRPFGGAVAAHPDDNKLPHWQLPAALCLLLVALLLLMLPGTPMLVSYGAITSLLLGSALLAPLLVRGLLIGAEALWAGRVQTWGWQGLLILRETLGNLSRTRVALSALMVAVATSFGMQLMIHSFRDSVEQWLEQRLNAPLYLRMSAGPERLRPSIPPALLSELKAMPDMDEISEVAFESAWVRDRKVELIVGNFPPPAQTGYRLLEDNGLSPWPQLETRATTLISEPLAYHLQLGVGERLKVRLHGHPMELEVIAIFQDYGSEQGRLLVSNRLYERYYSKTPASALGLYTTLDSQSLYQKIPKRWKNDVDIINQSALRSRSLAVFDQTFAITSALQLLAVVVAFMGLFASLLAILLERRHHLRAFHQLGLSAGERAGLLLSEGAIIGFCAGLLAIPCGEALAWMLLKAINLKAFGWNLYLTQHSALWLQPIALAGTAALLASLYPAWRVTRPLGATQEDE</sequence>
<keyword evidence="10" id="KW-1185">Reference proteome</keyword>
<feature type="transmembrane region" description="Helical" evidence="6">
    <location>
        <begin position="304"/>
        <end position="327"/>
    </location>
</feature>
<dbReference type="PANTHER" id="PTHR30287:SF2">
    <property type="entry name" value="BLL1001 PROTEIN"/>
    <property type="match status" value="1"/>
</dbReference>
<keyword evidence="5 6" id="KW-0472">Membrane</keyword>
<dbReference type="AlphaFoldDB" id="A0A3P3VQL7"/>
<dbReference type="InterPro" id="IPR003838">
    <property type="entry name" value="ABC3_permease_C"/>
</dbReference>
<feature type="transmembrane region" description="Helical" evidence="6">
    <location>
        <begin position="419"/>
        <end position="442"/>
    </location>
</feature>
<gene>
    <name evidence="9" type="ORF">D0544_08090</name>
</gene>
<feature type="transmembrane region" description="Helical" evidence="6">
    <location>
        <begin position="20"/>
        <end position="41"/>
    </location>
</feature>
<dbReference type="Proteomes" id="UP000280792">
    <property type="component" value="Unassembled WGS sequence"/>
</dbReference>
<accession>A0A3P3VQL7</accession>
<dbReference type="EMBL" id="QWEZ01000001">
    <property type="protein sequence ID" value="RRJ85025.1"/>
    <property type="molecule type" value="Genomic_DNA"/>
</dbReference>
<dbReference type="GO" id="GO:0005886">
    <property type="term" value="C:plasma membrane"/>
    <property type="evidence" value="ECO:0007669"/>
    <property type="project" value="UniProtKB-SubCell"/>
</dbReference>
<evidence type="ECO:0000313" key="9">
    <source>
        <dbReference type="EMBL" id="RRJ85025.1"/>
    </source>
</evidence>
<feature type="transmembrane region" description="Helical" evidence="6">
    <location>
        <begin position="801"/>
        <end position="822"/>
    </location>
</feature>
<dbReference type="RefSeq" id="WP_125015455.1">
    <property type="nucleotide sequence ID" value="NZ_QWEZ01000001.1"/>
</dbReference>
<dbReference type="PANTHER" id="PTHR30287">
    <property type="entry name" value="MEMBRANE COMPONENT OF PREDICTED ABC SUPERFAMILY METABOLITE UPTAKE TRANSPORTER"/>
    <property type="match status" value="1"/>
</dbReference>
<keyword evidence="4 6" id="KW-1133">Transmembrane helix</keyword>
<comment type="caution">
    <text evidence="9">The sequence shown here is derived from an EMBL/GenBank/DDBJ whole genome shotgun (WGS) entry which is preliminary data.</text>
</comment>
<evidence type="ECO:0000259" key="8">
    <source>
        <dbReference type="Pfam" id="PF12704"/>
    </source>
</evidence>
<reference evidence="9 10" key="1">
    <citation type="submission" date="2018-08" db="EMBL/GenBank/DDBJ databases">
        <authorList>
            <person name="Khan S.A."/>
        </authorList>
    </citation>
    <scope>NUCLEOTIDE SEQUENCE [LARGE SCALE GENOMIC DNA]</scope>
    <source>
        <strain evidence="9 10">GTF-13</strain>
    </source>
</reference>
<feature type="domain" description="ABC3 transporter permease C-terminal" evidence="7">
    <location>
        <begin position="712"/>
        <end position="826"/>
    </location>
</feature>
<evidence type="ECO:0000259" key="7">
    <source>
        <dbReference type="Pfam" id="PF02687"/>
    </source>
</evidence>
<evidence type="ECO:0000256" key="4">
    <source>
        <dbReference type="ARBA" id="ARBA00022989"/>
    </source>
</evidence>
<feature type="transmembrane region" description="Helical" evidence="6">
    <location>
        <begin position="251"/>
        <end position="269"/>
    </location>
</feature>
<comment type="subcellular location">
    <subcellularLocation>
        <location evidence="1">Cell membrane</location>
        <topology evidence="1">Multi-pass membrane protein</topology>
    </subcellularLocation>
</comment>
<dbReference type="InterPro" id="IPR025857">
    <property type="entry name" value="MacB_PCD"/>
</dbReference>
<feature type="domain" description="MacB-like periplasmic core" evidence="8">
    <location>
        <begin position="22"/>
        <end position="221"/>
    </location>
</feature>
<evidence type="ECO:0000313" key="10">
    <source>
        <dbReference type="Proteomes" id="UP000280792"/>
    </source>
</evidence>
<reference evidence="9 10" key="2">
    <citation type="submission" date="2018-12" db="EMBL/GenBank/DDBJ databases">
        <title>Simiduia agarivorans gen. nov., sp. nov., a marine, agarolytic bacterium isolated from shallow coastal water from Keelung, Taiwan.</title>
        <authorList>
            <person name="Shieh W.Y."/>
        </authorList>
    </citation>
    <scope>NUCLEOTIDE SEQUENCE [LARGE SCALE GENOMIC DNA]</scope>
    <source>
        <strain evidence="9 10">GTF-13</strain>
    </source>
</reference>
<feature type="transmembrane region" description="Helical" evidence="6">
    <location>
        <begin position="348"/>
        <end position="368"/>
    </location>
</feature>
<dbReference type="Pfam" id="PF02687">
    <property type="entry name" value="FtsX"/>
    <property type="match status" value="2"/>
</dbReference>
<evidence type="ECO:0000256" key="2">
    <source>
        <dbReference type="ARBA" id="ARBA00022475"/>
    </source>
</evidence>
<evidence type="ECO:0000256" key="3">
    <source>
        <dbReference type="ARBA" id="ARBA00022692"/>
    </source>
</evidence>